<reference evidence="1" key="3">
    <citation type="submission" date="2025-09" db="UniProtKB">
        <authorList>
            <consortium name="Ensembl"/>
        </authorList>
    </citation>
    <scope>IDENTIFICATION</scope>
</reference>
<organism evidence="1 2">
    <name type="scientific">Oreochromis aureus</name>
    <name type="common">Israeli tilapia</name>
    <name type="synonym">Chromis aureus</name>
    <dbReference type="NCBI Taxonomy" id="47969"/>
    <lineage>
        <taxon>Eukaryota</taxon>
        <taxon>Metazoa</taxon>
        <taxon>Chordata</taxon>
        <taxon>Craniata</taxon>
        <taxon>Vertebrata</taxon>
        <taxon>Euteleostomi</taxon>
        <taxon>Actinopterygii</taxon>
        <taxon>Neopterygii</taxon>
        <taxon>Teleostei</taxon>
        <taxon>Neoteleostei</taxon>
        <taxon>Acanthomorphata</taxon>
        <taxon>Ovalentaria</taxon>
        <taxon>Cichlomorphae</taxon>
        <taxon>Cichliformes</taxon>
        <taxon>Cichlidae</taxon>
        <taxon>African cichlids</taxon>
        <taxon>Pseudocrenilabrinae</taxon>
        <taxon>Oreochromini</taxon>
        <taxon>Oreochromis</taxon>
    </lineage>
</organism>
<sequence>ISLNPRIHHVQMREKILQLAREQFPLNYNGKKTIRSPVCSLPQAMWGTQQTCGRRCSGQMRPKWNFLAKMQNAMCGGN</sequence>
<dbReference type="Proteomes" id="UP000472276">
    <property type="component" value="Unassembled WGS sequence"/>
</dbReference>
<protein>
    <submittedName>
        <fullName evidence="1">Uncharacterized protein</fullName>
    </submittedName>
</protein>
<accession>A0AAZ1XWA6</accession>
<evidence type="ECO:0000313" key="1">
    <source>
        <dbReference type="Ensembl" id="ENSOABP00000071835.1"/>
    </source>
</evidence>
<reference evidence="2" key="1">
    <citation type="submission" date="2020-03" db="EMBL/GenBank/DDBJ databases">
        <title>Evolution of repeat sequences and sex chromosomes of tilapia species revealed by chromosome-level genomes.</title>
        <authorList>
            <person name="Xu L."/>
            <person name="Tao W."/>
            <person name="Wang D."/>
            <person name="Zhou Q."/>
        </authorList>
    </citation>
    <scope>NUCLEOTIDE SEQUENCE [LARGE SCALE GENOMIC DNA]</scope>
    <source>
        <strain evidence="2">Israel</strain>
    </source>
</reference>
<name>A0AAZ1XWA6_OREAU</name>
<keyword evidence="2" id="KW-1185">Reference proteome</keyword>
<evidence type="ECO:0000313" key="2">
    <source>
        <dbReference type="Proteomes" id="UP000472276"/>
    </source>
</evidence>
<dbReference type="AlphaFoldDB" id="A0AAZ1XWA6"/>
<dbReference type="Ensembl" id="ENSOABT00000079931.1">
    <property type="protein sequence ID" value="ENSOABP00000071835.1"/>
    <property type="gene ID" value="ENSOABG00000033268.1"/>
</dbReference>
<reference evidence="1" key="2">
    <citation type="submission" date="2025-08" db="UniProtKB">
        <authorList>
            <consortium name="Ensembl"/>
        </authorList>
    </citation>
    <scope>IDENTIFICATION</scope>
</reference>
<proteinExistence type="predicted"/>